<sequence>MSDKAATLWERALSDEDAVAAQARLEERNSDLDWDRAALREDDTSTESPLLADD</sequence>
<gene>
    <name evidence="2" type="ORF">GQS65_04390</name>
</gene>
<evidence type="ECO:0000313" key="2">
    <source>
        <dbReference type="EMBL" id="MWG33739.1"/>
    </source>
</evidence>
<dbReference type="Proteomes" id="UP000451471">
    <property type="component" value="Unassembled WGS sequence"/>
</dbReference>
<accession>A0A6B0GK18</accession>
<proteinExistence type="predicted"/>
<dbReference type="OrthoDB" id="237577at2157"/>
<dbReference type="RefSeq" id="WP_158203466.1">
    <property type="nucleotide sequence ID" value="NZ_WSZK01000010.1"/>
</dbReference>
<protein>
    <submittedName>
        <fullName evidence="2">Uncharacterized protein</fullName>
    </submittedName>
</protein>
<feature type="region of interest" description="Disordered" evidence="1">
    <location>
        <begin position="26"/>
        <end position="54"/>
    </location>
</feature>
<organism evidence="2 3">
    <name type="scientific">Halomarina oriensis</name>
    <dbReference type="NCBI Taxonomy" id="671145"/>
    <lineage>
        <taxon>Archaea</taxon>
        <taxon>Methanobacteriati</taxon>
        <taxon>Methanobacteriota</taxon>
        <taxon>Stenosarchaea group</taxon>
        <taxon>Halobacteria</taxon>
        <taxon>Halobacteriales</taxon>
        <taxon>Natronomonadaceae</taxon>
        <taxon>Halomarina</taxon>
    </lineage>
</organism>
<feature type="compositionally biased region" description="Basic and acidic residues" evidence="1">
    <location>
        <begin position="26"/>
        <end position="43"/>
    </location>
</feature>
<dbReference type="AlphaFoldDB" id="A0A6B0GK18"/>
<keyword evidence="3" id="KW-1185">Reference proteome</keyword>
<comment type="caution">
    <text evidence="2">The sequence shown here is derived from an EMBL/GenBank/DDBJ whole genome shotgun (WGS) entry which is preliminary data.</text>
</comment>
<evidence type="ECO:0000256" key="1">
    <source>
        <dbReference type="SAM" id="MobiDB-lite"/>
    </source>
</evidence>
<reference evidence="2 3" key="1">
    <citation type="submission" date="2019-12" db="EMBL/GenBank/DDBJ databases">
        <title>Halocatena pleomorpha gen. nov. sp. nov., an extremely halophilic archaeon of family Halobacteriaceae isolated from saltpan soil.</title>
        <authorList>
            <person name="Pal Y."/>
            <person name="Verma A."/>
            <person name="Krishnamurthi S."/>
            <person name="Kumar P."/>
        </authorList>
    </citation>
    <scope>NUCLEOTIDE SEQUENCE [LARGE SCALE GENOMIC DNA]</scope>
    <source>
        <strain evidence="2 3">JCM 16495</strain>
    </source>
</reference>
<dbReference type="EMBL" id="WSZK01000010">
    <property type="protein sequence ID" value="MWG33739.1"/>
    <property type="molecule type" value="Genomic_DNA"/>
</dbReference>
<name>A0A6B0GK18_9EURY</name>
<evidence type="ECO:0000313" key="3">
    <source>
        <dbReference type="Proteomes" id="UP000451471"/>
    </source>
</evidence>